<dbReference type="InterPro" id="IPR051406">
    <property type="entry name" value="PLD_domain"/>
</dbReference>
<name>A0A1N7SFL2_9BURK</name>
<dbReference type="PANTHER" id="PTHR43856">
    <property type="entry name" value="CARDIOLIPIN HYDROLASE"/>
    <property type="match status" value="1"/>
</dbReference>
<dbReference type="Pfam" id="PF13091">
    <property type="entry name" value="PLDc_2"/>
    <property type="match status" value="2"/>
</dbReference>
<keyword evidence="4" id="KW-0378">Hydrolase</keyword>
<dbReference type="GO" id="GO:0016891">
    <property type="term" value="F:RNA endonuclease activity producing 5'-phosphomonoesters, hydrolytic mechanism"/>
    <property type="evidence" value="ECO:0007669"/>
    <property type="project" value="TreeGrafter"/>
</dbReference>
<dbReference type="GO" id="GO:0004630">
    <property type="term" value="F:phospholipase D activity"/>
    <property type="evidence" value="ECO:0007669"/>
    <property type="project" value="UniProtKB-EC"/>
</dbReference>
<dbReference type="OrthoDB" id="9789376at2"/>
<evidence type="ECO:0000259" key="7">
    <source>
        <dbReference type="PROSITE" id="PS50035"/>
    </source>
</evidence>
<evidence type="ECO:0000256" key="3">
    <source>
        <dbReference type="ARBA" id="ARBA00012027"/>
    </source>
</evidence>
<dbReference type="GO" id="GO:0006793">
    <property type="term" value="P:phosphorus metabolic process"/>
    <property type="evidence" value="ECO:0007669"/>
    <property type="project" value="UniProtKB-ARBA"/>
</dbReference>
<feature type="domain" description="PLD phosphodiesterase" evidence="7">
    <location>
        <begin position="473"/>
        <end position="504"/>
    </location>
</feature>
<evidence type="ECO:0000313" key="8">
    <source>
        <dbReference type="EMBL" id="SIT46186.1"/>
    </source>
</evidence>
<dbReference type="STRING" id="1247936.BN2475_630038"/>
<keyword evidence="9" id="KW-1185">Reference proteome</keyword>
<keyword evidence="5" id="KW-0442">Lipid degradation</keyword>
<dbReference type="InterPro" id="IPR001736">
    <property type="entry name" value="PLipase_D/transphosphatidylase"/>
</dbReference>
<dbReference type="GO" id="GO:0016042">
    <property type="term" value="P:lipid catabolic process"/>
    <property type="evidence" value="ECO:0007669"/>
    <property type="project" value="UniProtKB-KW"/>
</dbReference>
<comment type="catalytic activity">
    <reaction evidence="1">
        <text>a 1,2-diacyl-sn-glycero-3-phosphocholine + H2O = a 1,2-diacyl-sn-glycero-3-phosphate + choline + H(+)</text>
        <dbReference type="Rhea" id="RHEA:14445"/>
        <dbReference type="ChEBI" id="CHEBI:15354"/>
        <dbReference type="ChEBI" id="CHEBI:15377"/>
        <dbReference type="ChEBI" id="CHEBI:15378"/>
        <dbReference type="ChEBI" id="CHEBI:57643"/>
        <dbReference type="ChEBI" id="CHEBI:58608"/>
        <dbReference type="EC" id="3.1.4.4"/>
    </reaction>
</comment>
<evidence type="ECO:0000256" key="1">
    <source>
        <dbReference type="ARBA" id="ARBA00000798"/>
    </source>
</evidence>
<dbReference type="PROSITE" id="PS50035">
    <property type="entry name" value="PLD"/>
    <property type="match status" value="1"/>
</dbReference>
<evidence type="ECO:0000256" key="6">
    <source>
        <dbReference type="ARBA" id="ARBA00023098"/>
    </source>
</evidence>
<dbReference type="Proteomes" id="UP000187012">
    <property type="component" value="Unassembled WGS sequence"/>
</dbReference>
<dbReference type="SUPFAM" id="SSF56024">
    <property type="entry name" value="Phospholipase D/nuclease"/>
    <property type="match status" value="2"/>
</dbReference>
<dbReference type="EMBL" id="CYGX02000063">
    <property type="protein sequence ID" value="SIT46186.1"/>
    <property type="molecule type" value="Genomic_DNA"/>
</dbReference>
<proteinExistence type="inferred from homology"/>
<accession>A0A1N7SFL2</accession>
<dbReference type="RefSeq" id="WP_094782266.1">
    <property type="nucleotide sequence ID" value="NZ_CYGX02000063.1"/>
</dbReference>
<sequence length="583" mass="64343">MTQVFNAAASAQGLTVKAYSGDRCVLLAFNLADHLTDRLAGFAIRRTPASGVNWTWLGNRLNFDGAHTNPKVSKDGKFFLSDDAPFQKFWWVDFPPDGSTGSFRYEVVVKRFKDQDSIDLTDDQHVDLEIDVGPFKDGQIEIAFTRGYLSSQAYADKFHNAPFEPRKNADGWNFSTAPFKEEWAWLGGHGRQAIIDFLNDCHGDPTCSLDAMVYDLNEPDLITALELMAQAGRLRLLSDDDPKQHGDQTTAGKAYAAITSAAGAEQESNFKRGRFGRYQHNKVLIKRDGNGKAIRVLTGSTNFSITGLYVNANHVVVFDNEAVAEMYGAAFQEAFVADLHRPPFEQQKVSQQEFDITEAGLPALKLSFAPHKEPTFSLSTLLGALEHADSSVIFAVMELSGKGNVLAALRKIHEEKNVFSYGISDNVDESDNTIDGTTVYSAGQLGGELVYSKENPEKFPPPFDTELEVHGPAAHVVHHKFVVVDFNGTNPVVFGGSSNLSEGGEQLNGDNLFAIYDRAIATAFAIEGLRLIDHYAFAAALKRAESDGAAPKPLSLKRDKDKWYASYYEDGNIRQKERLLFSR</sequence>
<comment type="similarity">
    <text evidence="2">Belongs to the phospholipase D family.</text>
</comment>
<dbReference type="PANTHER" id="PTHR43856:SF1">
    <property type="entry name" value="MITOCHONDRIAL CARDIOLIPIN HYDROLASE"/>
    <property type="match status" value="1"/>
</dbReference>
<evidence type="ECO:0000313" key="9">
    <source>
        <dbReference type="Proteomes" id="UP000187012"/>
    </source>
</evidence>
<evidence type="ECO:0000256" key="2">
    <source>
        <dbReference type="ARBA" id="ARBA00008664"/>
    </source>
</evidence>
<protein>
    <recommendedName>
        <fullName evidence="3">phospholipase D</fullName>
        <ecNumber evidence="3">3.1.4.4</ecNumber>
    </recommendedName>
</protein>
<gene>
    <name evidence="8" type="ORF">BN2475_630038</name>
</gene>
<dbReference type="AlphaFoldDB" id="A0A1N7SFL2"/>
<evidence type="ECO:0000256" key="4">
    <source>
        <dbReference type="ARBA" id="ARBA00022801"/>
    </source>
</evidence>
<dbReference type="InterPro" id="IPR025202">
    <property type="entry name" value="PLD-like_dom"/>
</dbReference>
<organism evidence="8 9">
    <name type="scientific">Paraburkholderia ribeironis</name>
    <dbReference type="NCBI Taxonomy" id="1247936"/>
    <lineage>
        <taxon>Bacteria</taxon>
        <taxon>Pseudomonadati</taxon>
        <taxon>Pseudomonadota</taxon>
        <taxon>Betaproteobacteria</taxon>
        <taxon>Burkholderiales</taxon>
        <taxon>Burkholderiaceae</taxon>
        <taxon>Paraburkholderia</taxon>
    </lineage>
</organism>
<dbReference type="EC" id="3.1.4.4" evidence="3"/>
<dbReference type="Gene3D" id="3.30.870.10">
    <property type="entry name" value="Endonuclease Chain A"/>
    <property type="match status" value="2"/>
</dbReference>
<evidence type="ECO:0000256" key="5">
    <source>
        <dbReference type="ARBA" id="ARBA00022963"/>
    </source>
</evidence>
<keyword evidence="6" id="KW-0443">Lipid metabolism</keyword>
<reference evidence="8 9" key="1">
    <citation type="submission" date="2016-12" db="EMBL/GenBank/DDBJ databases">
        <authorList>
            <person name="Song W.-J."/>
            <person name="Kurnit D.M."/>
        </authorList>
    </citation>
    <scope>NUCLEOTIDE SEQUENCE [LARGE SCALE GENOMIC DNA]</scope>
    <source>
        <strain evidence="8 9">STM7296</strain>
    </source>
</reference>